<dbReference type="OrthoDB" id="6082856at2759"/>
<evidence type="ECO:0000259" key="2">
    <source>
        <dbReference type="PROSITE" id="PS50119"/>
    </source>
</evidence>
<gene>
    <name evidence="3" type="ORF">MCOR_55931</name>
</gene>
<keyword evidence="4" id="KW-1185">Reference proteome</keyword>
<organism evidence="3 4">
    <name type="scientific">Mytilus coruscus</name>
    <name type="common">Sea mussel</name>
    <dbReference type="NCBI Taxonomy" id="42192"/>
    <lineage>
        <taxon>Eukaryota</taxon>
        <taxon>Metazoa</taxon>
        <taxon>Spiralia</taxon>
        <taxon>Lophotrochozoa</taxon>
        <taxon>Mollusca</taxon>
        <taxon>Bivalvia</taxon>
        <taxon>Autobranchia</taxon>
        <taxon>Pteriomorphia</taxon>
        <taxon>Mytilida</taxon>
        <taxon>Mytiloidea</taxon>
        <taxon>Mytilidae</taxon>
        <taxon>Mytilinae</taxon>
        <taxon>Mytilus</taxon>
    </lineage>
</organism>
<evidence type="ECO:0000313" key="3">
    <source>
        <dbReference type="EMBL" id="CAC5423974.1"/>
    </source>
</evidence>
<proteinExistence type="predicted"/>
<evidence type="ECO:0000256" key="1">
    <source>
        <dbReference type="PROSITE-ProRule" id="PRU00024"/>
    </source>
</evidence>
<keyword evidence="1" id="KW-0479">Metal-binding</keyword>
<evidence type="ECO:0000313" key="4">
    <source>
        <dbReference type="Proteomes" id="UP000507470"/>
    </source>
</evidence>
<dbReference type="AlphaFoldDB" id="A0A6J8ETQ5"/>
<reference evidence="3 4" key="1">
    <citation type="submission" date="2020-06" db="EMBL/GenBank/DDBJ databases">
        <authorList>
            <person name="Li R."/>
            <person name="Bekaert M."/>
        </authorList>
    </citation>
    <scope>NUCLEOTIDE SEQUENCE [LARGE SCALE GENOMIC DNA]</scope>
    <source>
        <strain evidence="4">wild</strain>
    </source>
</reference>
<protein>
    <recommendedName>
        <fullName evidence="2">B box-type domain-containing protein</fullName>
    </recommendedName>
</protein>
<dbReference type="Gene3D" id="4.10.830.40">
    <property type="match status" value="1"/>
</dbReference>
<dbReference type="Gene3D" id="2.120.10.30">
    <property type="entry name" value="TolB, C-terminal domain"/>
    <property type="match status" value="1"/>
</dbReference>
<sequence length="240" mass="26532">MATSTSVSCGICLKNGNDKAAIIWCPECESALCDTCRDRHDQSNKTINHKTMAVEELYQKVQIPIRSRNTQLGIAHKFTVKKSESINRLPAILAFCQLPNKDFVFVGGDGVFTICNNEGSLKDQFYLFTVRDITSIDNSTVAVSGGQFSVDPSANIIWKFIDKKLLMSPSKLTSDAYGNIYVLGEASYNVVYISADGKQSRQLLDREDGIENVAGIHYNKDRKILIIVNMSGSVIMCNCP</sequence>
<dbReference type="InterPro" id="IPR000315">
    <property type="entry name" value="Znf_B-box"/>
</dbReference>
<dbReference type="CDD" id="cd19757">
    <property type="entry name" value="Bbox1"/>
    <property type="match status" value="1"/>
</dbReference>
<keyword evidence="1" id="KW-0863">Zinc-finger</keyword>
<dbReference type="Proteomes" id="UP000507470">
    <property type="component" value="Unassembled WGS sequence"/>
</dbReference>
<keyword evidence="1" id="KW-0862">Zinc</keyword>
<dbReference type="SUPFAM" id="SSF101898">
    <property type="entry name" value="NHL repeat"/>
    <property type="match status" value="1"/>
</dbReference>
<dbReference type="PROSITE" id="PS50119">
    <property type="entry name" value="ZF_BBOX"/>
    <property type="match status" value="1"/>
</dbReference>
<dbReference type="EMBL" id="CACVKT020009940">
    <property type="protein sequence ID" value="CAC5423974.1"/>
    <property type="molecule type" value="Genomic_DNA"/>
</dbReference>
<dbReference type="GO" id="GO:0008270">
    <property type="term" value="F:zinc ion binding"/>
    <property type="evidence" value="ECO:0007669"/>
    <property type="project" value="UniProtKB-KW"/>
</dbReference>
<accession>A0A6J8ETQ5</accession>
<name>A0A6J8ETQ5_MYTCO</name>
<feature type="domain" description="B box-type" evidence="2">
    <location>
        <begin position="4"/>
        <end position="54"/>
    </location>
</feature>
<dbReference type="InterPro" id="IPR011042">
    <property type="entry name" value="6-blade_b-propeller_TolB-like"/>
</dbReference>